<dbReference type="EMBL" id="SACJ01000001">
    <property type="protein sequence ID" value="RVT79755.1"/>
    <property type="molecule type" value="Genomic_DNA"/>
</dbReference>
<dbReference type="Proteomes" id="UP000285211">
    <property type="component" value="Unassembled WGS sequence"/>
</dbReference>
<comment type="similarity">
    <text evidence="1">Belongs to the TonB-dependent receptor family.</text>
</comment>
<dbReference type="InterPro" id="IPR023997">
    <property type="entry name" value="TonB-dep_OMP_SusC/RagA_CS"/>
</dbReference>
<keyword evidence="1" id="KW-1134">Transmembrane beta strand</keyword>
<reference evidence="3 4" key="1">
    <citation type="submission" date="2019-01" db="EMBL/GenBank/DDBJ databases">
        <authorList>
            <person name="Chen W.-M."/>
        </authorList>
    </citation>
    <scope>NUCLEOTIDE SEQUENCE [LARGE SCALE GENOMIC DNA]</scope>
    <source>
        <strain evidence="3 4">BBQ-12</strain>
    </source>
</reference>
<keyword evidence="1" id="KW-0813">Transport</keyword>
<dbReference type="Pfam" id="PF13715">
    <property type="entry name" value="CarbopepD_reg_2"/>
    <property type="match status" value="1"/>
</dbReference>
<dbReference type="InterPro" id="IPR037066">
    <property type="entry name" value="Plug_dom_sf"/>
</dbReference>
<dbReference type="InterPro" id="IPR039426">
    <property type="entry name" value="TonB-dep_rcpt-like"/>
</dbReference>
<keyword evidence="1" id="KW-0998">Cell outer membrane</keyword>
<keyword evidence="1" id="KW-0812">Transmembrane</keyword>
<dbReference type="NCBIfam" id="TIGR04057">
    <property type="entry name" value="SusC_RagA_signa"/>
    <property type="match status" value="1"/>
</dbReference>
<dbReference type="InterPro" id="IPR008969">
    <property type="entry name" value="CarboxyPept-like_regulatory"/>
</dbReference>
<comment type="subcellular location">
    <subcellularLocation>
        <location evidence="1">Cell outer membrane</location>
        <topology evidence="1">Multi-pass membrane protein</topology>
    </subcellularLocation>
</comment>
<dbReference type="GO" id="GO:0009279">
    <property type="term" value="C:cell outer membrane"/>
    <property type="evidence" value="ECO:0007669"/>
    <property type="project" value="UniProtKB-SubCell"/>
</dbReference>
<feature type="domain" description="TonB-dependent receptor plug" evidence="2">
    <location>
        <begin position="146"/>
        <end position="255"/>
    </location>
</feature>
<evidence type="ECO:0000259" key="2">
    <source>
        <dbReference type="Pfam" id="PF07715"/>
    </source>
</evidence>
<evidence type="ECO:0000256" key="1">
    <source>
        <dbReference type="PROSITE-ProRule" id="PRU01360"/>
    </source>
</evidence>
<dbReference type="RefSeq" id="WP_128193072.1">
    <property type="nucleotide sequence ID" value="NZ_SACJ01000001.1"/>
</dbReference>
<dbReference type="Gene3D" id="2.60.40.1120">
    <property type="entry name" value="Carboxypeptidase-like, regulatory domain"/>
    <property type="match status" value="1"/>
</dbReference>
<keyword evidence="1" id="KW-0472">Membrane</keyword>
<protein>
    <submittedName>
        <fullName evidence="3">TonB-dependent receptor</fullName>
    </submittedName>
</protein>
<comment type="caution">
    <text evidence="3">The sequence shown here is derived from an EMBL/GenBank/DDBJ whole genome shotgun (WGS) entry which is preliminary data.</text>
</comment>
<evidence type="ECO:0000313" key="4">
    <source>
        <dbReference type="Proteomes" id="UP000285211"/>
    </source>
</evidence>
<dbReference type="NCBIfam" id="TIGR04056">
    <property type="entry name" value="OMP_RagA_SusC"/>
    <property type="match status" value="1"/>
</dbReference>
<dbReference type="OrthoDB" id="9768177at2"/>
<dbReference type="Pfam" id="PF07715">
    <property type="entry name" value="Plug"/>
    <property type="match status" value="1"/>
</dbReference>
<dbReference type="InterPro" id="IPR012910">
    <property type="entry name" value="Plug_dom"/>
</dbReference>
<accession>A0A3S2U6D9</accession>
<sequence>MTKFIRTGKAPDCASGFDLRKKLTIFCVLASLSQVQAYTINYASETGLQKVQQQKSISGQINDENGMPLPGATVAIKGSKIGTITDFDGKFTLKLDANSKVLVISSIGYQAQELTIGNRTDFKVSLKPTSEGLNEVVVVGYGTQKKESVVSAITTIPVGEIKGPSSNLTTMMAGRVSGMIAYQRTGEPGSDNSDFFIRGLGSFGSGKVNPLILIDGIESTTTDMARLQPDDIEAFSVLKDASAASIYGARGANGVVLITTKSGKDGKLKVKFRQENKISSNTKNFKFADNITYMELANEAVLTRNPIGVLPYSQTKIDRTGQPGSNPYLYPNNNWIDQLIKDYTFNQGYNLSVSGGGDKAQYYVASTYNIDNGVLKVDNLNNFNSNIKLRNYSFRSNVNMKLTPTTEGIVRLYGQFDDYTGPLGGNDANGNWVSGGGNIFNKAVWSNPVAFPATYPRELLPYIEHPLFGGAVTGNGSTTLLTNPYAEMVKGYEVYKASTVQTQIELKQDLKMLTPGLRARAMGYIRRYSYYRVSRQYNPFFYSATLNPETQEISLNLLNSGMEGSIGTTGTEYLNYSEGAKNITSTIYLESALNYNRTFAEKHDISGMLINIVQSNESGNAGNLQASLPSRNFGLSGRFTYAYDNRYLAEVNFGYNGSERFAKDNRFGFFPSFAAGYIISNEKFFEPLLNVVSNLKLRASFGWVGNDQIGNSSDRFFYLSNVSLNDLNYGNSFGELSGYYRPGVSISRYANSKISWERSRQVNIGMDLKLFNSINIVVDAFKQNRSNILQTRSNIGSTLGLSVTPSTNFGAAESKGMDMSITYNKKFGDNWWTNLRGNFTYSTSKILKYDENYYPPELDYLYKKGNSIAQTYGYIAERLFVDDQEAANSPKQFGTYGGGDIKYRDVNGDGVITTLDQVPVGYPTAPEIIYGFGGTLGYKDFDFSLFFQGSARSSFFINSKNISPFVTNGGAQNGLLEVVANDHWSEDNRNVYAFWPRLSNNFIENNNQTSTWWMRNGAFLRLKSVELGYNVPKSFTEKYHISGLRLYANTTNPVVFSQFKLWDPEMGGNGLGYPVQSTYNFGILLDL</sequence>
<gene>
    <name evidence="3" type="ORF">EOD40_01200</name>
</gene>
<dbReference type="SUPFAM" id="SSF56935">
    <property type="entry name" value="Porins"/>
    <property type="match status" value="1"/>
</dbReference>
<keyword evidence="4" id="KW-1185">Reference proteome</keyword>
<dbReference type="SUPFAM" id="SSF49464">
    <property type="entry name" value="Carboxypeptidase regulatory domain-like"/>
    <property type="match status" value="1"/>
</dbReference>
<dbReference type="InterPro" id="IPR023996">
    <property type="entry name" value="TonB-dep_OMP_SusC/RagA"/>
</dbReference>
<dbReference type="PROSITE" id="PS52016">
    <property type="entry name" value="TONB_DEPENDENT_REC_3"/>
    <property type="match status" value="1"/>
</dbReference>
<dbReference type="Gene3D" id="2.170.130.10">
    <property type="entry name" value="TonB-dependent receptor, plug domain"/>
    <property type="match status" value="1"/>
</dbReference>
<keyword evidence="3" id="KW-0675">Receptor</keyword>
<name>A0A3S2U6D9_9FLAO</name>
<dbReference type="FunFam" id="2.170.130.10:FF:000003">
    <property type="entry name" value="SusC/RagA family TonB-linked outer membrane protein"/>
    <property type="match status" value="1"/>
</dbReference>
<organism evidence="3 4">
    <name type="scientific">Flavobacterium sufflavum</name>
    <dbReference type="NCBI Taxonomy" id="1921138"/>
    <lineage>
        <taxon>Bacteria</taxon>
        <taxon>Pseudomonadati</taxon>
        <taxon>Bacteroidota</taxon>
        <taxon>Flavobacteriia</taxon>
        <taxon>Flavobacteriales</taxon>
        <taxon>Flavobacteriaceae</taxon>
        <taxon>Flavobacterium</taxon>
    </lineage>
</organism>
<proteinExistence type="inferred from homology"/>
<evidence type="ECO:0000313" key="3">
    <source>
        <dbReference type="EMBL" id="RVT79755.1"/>
    </source>
</evidence>
<dbReference type="AlphaFoldDB" id="A0A3S2U6D9"/>